<dbReference type="RefSeq" id="WP_194031394.1">
    <property type="nucleotide sequence ID" value="NZ_JADEWZ010000043.1"/>
</dbReference>
<dbReference type="SMART" id="SM00448">
    <property type="entry name" value="REC"/>
    <property type="match status" value="1"/>
</dbReference>
<evidence type="ECO:0000259" key="2">
    <source>
        <dbReference type="PROSITE" id="PS50110"/>
    </source>
</evidence>
<dbReference type="PANTHER" id="PTHR33121">
    <property type="entry name" value="CYCLIC DI-GMP PHOSPHODIESTERASE PDEF"/>
    <property type="match status" value="1"/>
</dbReference>
<dbReference type="GO" id="GO:0000160">
    <property type="term" value="P:phosphorelay signal transduction system"/>
    <property type="evidence" value="ECO:0007669"/>
    <property type="project" value="InterPro"/>
</dbReference>
<dbReference type="PANTHER" id="PTHR33121:SF70">
    <property type="entry name" value="SIGNALING PROTEIN YKOW"/>
    <property type="match status" value="1"/>
</dbReference>
<dbReference type="PROSITE" id="PS50110">
    <property type="entry name" value="RESPONSE_REGULATORY"/>
    <property type="match status" value="1"/>
</dbReference>
<dbReference type="Pfam" id="PF00990">
    <property type="entry name" value="GGDEF"/>
    <property type="match status" value="1"/>
</dbReference>
<dbReference type="InterPro" id="IPR043128">
    <property type="entry name" value="Rev_trsase/Diguanyl_cyclase"/>
</dbReference>
<feature type="domain" description="GGDEF" evidence="4">
    <location>
        <begin position="178"/>
        <end position="311"/>
    </location>
</feature>
<dbReference type="InterPro" id="IPR035919">
    <property type="entry name" value="EAL_sf"/>
</dbReference>
<dbReference type="Gene3D" id="3.30.70.270">
    <property type="match status" value="1"/>
</dbReference>
<dbReference type="AlphaFoldDB" id="A0A8J7E0M2"/>
<evidence type="ECO:0000259" key="4">
    <source>
        <dbReference type="PROSITE" id="PS50887"/>
    </source>
</evidence>
<dbReference type="SMART" id="SM00052">
    <property type="entry name" value="EAL"/>
    <property type="match status" value="1"/>
</dbReference>
<dbReference type="NCBIfam" id="TIGR00254">
    <property type="entry name" value="GGDEF"/>
    <property type="match status" value="1"/>
</dbReference>
<organism evidence="5 6">
    <name type="scientific">Lusitaniella coriacea LEGE 07157</name>
    <dbReference type="NCBI Taxonomy" id="945747"/>
    <lineage>
        <taxon>Bacteria</taxon>
        <taxon>Bacillati</taxon>
        <taxon>Cyanobacteriota</taxon>
        <taxon>Cyanophyceae</taxon>
        <taxon>Spirulinales</taxon>
        <taxon>Lusitaniellaceae</taxon>
        <taxon>Lusitaniella</taxon>
    </lineage>
</organism>
<dbReference type="InterPro" id="IPR011006">
    <property type="entry name" value="CheY-like_superfamily"/>
</dbReference>
<dbReference type="SUPFAM" id="SSF52172">
    <property type="entry name" value="CheY-like"/>
    <property type="match status" value="1"/>
</dbReference>
<accession>A0A8J7E0M2</accession>
<dbReference type="Pfam" id="PF00072">
    <property type="entry name" value="Response_reg"/>
    <property type="match status" value="1"/>
</dbReference>
<dbReference type="Gene3D" id="3.20.20.450">
    <property type="entry name" value="EAL domain"/>
    <property type="match status" value="1"/>
</dbReference>
<sequence length="577" mass="65981">MRKILVIEENEAIRLNWVNWLEENDYRAIAAENGALGVECVFQEKPDAILCSATLAQMDDYDVLNGLRQNSQTVSIPFIILSADVTVQQWREAMDRGADDYLSQAVESEQLLKTVAIHLKKTETIRQQYETKIERLRYYDPLTELPNRLLLRDRFRTLLQTNSLTSNKERAARNLAPVLLPILCLGLDRLDRVRDTLGYIYGDRLLQAVAHRLKENLGQDILLAYLNADEFAIVLEPVEHKRVIGDVLEDIQEQFSQHFLLKKREVFMTASMGVALYPRDGRTMEKLLRNAKKAMNEARKQGGNGAEFYTAVFNIGASNTFVLEAEFRRAWENQELEVYYQPKVSLTNGEIVGCEALLRWQHPERGRVSPDKFMSIAEETGLIDPIGEWVVKTAGQQVLSWHKAGWKDLRLAINLSSRQFSQINLRQRLAKILAAIPLGFQYVELEFTEPSLIQNPAIATQRLNAFKALGMQIVIDDFGTGYSSLNYLLRFPFDALKIDQCFVQNLVDNPTNQAITKAIIQMAHGLNLKVTAEGVETEDELEFFCEHQCDEIQGYLFSPPLSAREFTKLLQSKKRLY</sequence>
<dbReference type="FunFam" id="3.20.20.450:FF:000001">
    <property type="entry name" value="Cyclic di-GMP phosphodiesterase yahA"/>
    <property type="match status" value="1"/>
</dbReference>
<dbReference type="InterPro" id="IPR029787">
    <property type="entry name" value="Nucleotide_cyclase"/>
</dbReference>
<dbReference type="SMART" id="SM00267">
    <property type="entry name" value="GGDEF"/>
    <property type="match status" value="1"/>
</dbReference>
<comment type="caution">
    <text evidence="5">The sequence shown here is derived from an EMBL/GenBank/DDBJ whole genome shotgun (WGS) entry which is preliminary data.</text>
</comment>
<dbReference type="EMBL" id="JADEWZ010000043">
    <property type="protein sequence ID" value="MBE9118306.1"/>
    <property type="molecule type" value="Genomic_DNA"/>
</dbReference>
<dbReference type="InterPro" id="IPR001633">
    <property type="entry name" value="EAL_dom"/>
</dbReference>
<dbReference type="CDD" id="cd00156">
    <property type="entry name" value="REC"/>
    <property type="match status" value="1"/>
</dbReference>
<evidence type="ECO:0000313" key="6">
    <source>
        <dbReference type="Proteomes" id="UP000654482"/>
    </source>
</evidence>
<feature type="domain" description="EAL" evidence="3">
    <location>
        <begin position="320"/>
        <end position="574"/>
    </location>
</feature>
<keyword evidence="6" id="KW-1185">Reference proteome</keyword>
<dbReference type="Proteomes" id="UP000654482">
    <property type="component" value="Unassembled WGS sequence"/>
</dbReference>
<evidence type="ECO:0000259" key="3">
    <source>
        <dbReference type="PROSITE" id="PS50883"/>
    </source>
</evidence>
<dbReference type="PROSITE" id="PS50887">
    <property type="entry name" value="GGDEF"/>
    <property type="match status" value="1"/>
</dbReference>
<dbReference type="Gene3D" id="3.40.50.2300">
    <property type="match status" value="1"/>
</dbReference>
<evidence type="ECO:0000313" key="5">
    <source>
        <dbReference type="EMBL" id="MBE9118306.1"/>
    </source>
</evidence>
<name>A0A8J7E0M2_9CYAN</name>
<reference evidence="5" key="1">
    <citation type="submission" date="2020-10" db="EMBL/GenBank/DDBJ databases">
        <authorList>
            <person name="Castelo-Branco R."/>
            <person name="Eusebio N."/>
            <person name="Adriana R."/>
            <person name="Vieira A."/>
            <person name="Brugerolle De Fraissinette N."/>
            <person name="Rezende De Castro R."/>
            <person name="Schneider M.P."/>
            <person name="Vasconcelos V."/>
            <person name="Leao P.N."/>
        </authorList>
    </citation>
    <scope>NUCLEOTIDE SEQUENCE</scope>
    <source>
        <strain evidence="5">LEGE 07157</strain>
    </source>
</reference>
<comment type="caution">
    <text evidence="1">Lacks conserved residue(s) required for the propagation of feature annotation.</text>
</comment>
<dbReference type="PROSITE" id="PS50883">
    <property type="entry name" value="EAL"/>
    <property type="match status" value="1"/>
</dbReference>
<gene>
    <name evidence="5" type="ORF">IQ249_20650</name>
</gene>
<protein>
    <submittedName>
        <fullName evidence="5">GGDEF domain-containing response regulator</fullName>
    </submittedName>
</protein>
<proteinExistence type="predicted"/>
<dbReference type="Pfam" id="PF00563">
    <property type="entry name" value="EAL"/>
    <property type="match status" value="1"/>
</dbReference>
<dbReference type="CDD" id="cd01949">
    <property type="entry name" value="GGDEF"/>
    <property type="match status" value="1"/>
</dbReference>
<dbReference type="InterPro" id="IPR050706">
    <property type="entry name" value="Cyclic-di-GMP_PDE-like"/>
</dbReference>
<dbReference type="InterPro" id="IPR000160">
    <property type="entry name" value="GGDEF_dom"/>
</dbReference>
<evidence type="ECO:0000256" key="1">
    <source>
        <dbReference type="PROSITE-ProRule" id="PRU00169"/>
    </source>
</evidence>
<dbReference type="GO" id="GO:0071111">
    <property type="term" value="F:cyclic-guanylate-specific phosphodiesterase activity"/>
    <property type="evidence" value="ECO:0007669"/>
    <property type="project" value="InterPro"/>
</dbReference>
<dbReference type="SUPFAM" id="SSF141868">
    <property type="entry name" value="EAL domain-like"/>
    <property type="match status" value="1"/>
</dbReference>
<dbReference type="CDD" id="cd01948">
    <property type="entry name" value="EAL"/>
    <property type="match status" value="1"/>
</dbReference>
<dbReference type="InterPro" id="IPR001789">
    <property type="entry name" value="Sig_transdc_resp-reg_receiver"/>
</dbReference>
<feature type="domain" description="Response regulatory" evidence="2">
    <location>
        <begin position="3"/>
        <end position="119"/>
    </location>
</feature>
<dbReference type="SUPFAM" id="SSF55073">
    <property type="entry name" value="Nucleotide cyclase"/>
    <property type="match status" value="1"/>
</dbReference>